<dbReference type="AlphaFoldDB" id="A0A165ING4"/>
<feature type="region of interest" description="Disordered" evidence="1">
    <location>
        <begin position="25"/>
        <end position="59"/>
    </location>
</feature>
<evidence type="ECO:0000256" key="1">
    <source>
        <dbReference type="SAM" id="MobiDB-lite"/>
    </source>
</evidence>
<evidence type="ECO:0000313" key="2">
    <source>
        <dbReference type="EMBL" id="KZT60798.1"/>
    </source>
</evidence>
<reference evidence="2 3" key="1">
    <citation type="journal article" date="2016" name="Mol. Biol. Evol.">
        <title>Comparative Genomics of Early-Diverging Mushroom-Forming Fungi Provides Insights into the Origins of Lignocellulose Decay Capabilities.</title>
        <authorList>
            <person name="Nagy L.G."/>
            <person name="Riley R."/>
            <person name="Tritt A."/>
            <person name="Adam C."/>
            <person name="Daum C."/>
            <person name="Floudas D."/>
            <person name="Sun H."/>
            <person name="Yadav J.S."/>
            <person name="Pangilinan J."/>
            <person name="Larsson K.H."/>
            <person name="Matsuura K."/>
            <person name="Barry K."/>
            <person name="Labutti K."/>
            <person name="Kuo R."/>
            <person name="Ohm R.A."/>
            <person name="Bhattacharya S.S."/>
            <person name="Shirouzu T."/>
            <person name="Yoshinaga Y."/>
            <person name="Martin F.M."/>
            <person name="Grigoriev I.V."/>
            <person name="Hibbett D.S."/>
        </authorList>
    </citation>
    <scope>NUCLEOTIDE SEQUENCE [LARGE SCALE GENOMIC DNA]</scope>
    <source>
        <strain evidence="2 3">HHB12733</strain>
    </source>
</reference>
<accession>A0A165ING4</accession>
<name>A0A165ING4_9BASI</name>
<sequence length="213" mass="23816">MDFTRIRTFASRTPHSPTLRTVTIHHPSARSLPVPSDGDLSRDGHNGQCTMPHPRSHPLNLPALSPPHRLRHRTPPPPCPLPLLLLMTNWRPSPVNTVGRRPVPGKTKSHQIKYQDHLLCYPSHDPACSRRPRQAIYVQLIAPLSLHPFALRPSPSFAPTRLPYSLTVRPSLALTDSGYSSHLVHLVLSSLSSSTSIFILSPDWRREKEEGVP</sequence>
<organism evidence="2 3">
    <name type="scientific">Calocera cornea HHB12733</name>
    <dbReference type="NCBI Taxonomy" id="1353952"/>
    <lineage>
        <taxon>Eukaryota</taxon>
        <taxon>Fungi</taxon>
        <taxon>Dikarya</taxon>
        <taxon>Basidiomycota</taxon>
        <taxon>Agaricomycotina</taxon>
        <taxon>Dacrymycetes</taxon>
        <taxon>Dacrymycetales</taxon>
        <taxon>Dacrymycetaceae</taxon>
        <taxon>Calocera</taxon>
    </lineage>
</organism>
<proteinExistence type="predicted"/>
<dbReference type="Proteomes" id="UP000076842">
    <property type="component" value="Unassembled WGS sequence"/>
</dbReference>
<dbReference type="InParanoid" id="A0A165ING4"/>
<keyword evidence="3" id="KW-1185">Reference proteome</keyword>
<gene>
    <name evidence="2" type="ORF">CALCODRAFT_85247</name>
</gene>
<evidence type="ECO:0000313" key="3">
    <source>
        <dbReference type="Proteomes" id="UP000076842"/>
    </source>
</evidence>
<protein>
    <submittedName>
        <fullName evidence="2">Uncharacterized protein</fullName>
    </submittedName>
</protein>
<dbReference type="EMBL" id="KV423928">
    <property type="protein sequence ID" value="KZT60798.1"/>
    <property type="molecule type" value="Genomic_DNA"/>
</dbReference>